<sequence>MSPDPLIARRPRLDVATAEDGAGWLAFLRPLIVRELSGVQLVISDAHMGLVNAIGATLRGGDWQRCRTLPTA</sequence>
<dbReference type="Proteomes" id="UP001501777">
    <property type="component" value="Unassembled WGS sequence"/>
</dbReference>
<evidence type="ECO:0008006" key="8">
    <source>
        <dbReference type="Google" id="ProtNLM"/>
    </source>
</evidence>
<reference evidence="7" key="1">
    <citation type="journal article" date="2019" name="Int. J. Syst. Evol. Microbiol.">
        <title>The Global Catalogue of Microorganisms (GCM) 10K type strain sequencing project: providing services to taxonomists for standard genome sequencing and annotation.</title>
        <authorList>
            <consortium name="The Broad Institute Genomics Platform"/>
            <consortium name="The Broad Institute Genome Sequencing Center for Infectious Disease"/>
            <person name="Wu L."/>
            <person name="Ma J."/>
        </authorList>
    </citation>
    <scope>NUCLEOTIDE SEQUENCE [LARGE SCALE GENOMIC DNA]</scope>
    <source>
        <strain evidence="7">JCM 4395</strain>
    </source>
</reference>
<comment type="caution">
    <text evidence="6">The sequence shown here is derived from an EMBL/GenBank/DDBJ whole genome shotgun (WGS) entry which is preliminary data.</text>
</comment>
<name>A0ABP5YZ91_STRLO</name>
<gene>
    <name evidence="6" type="ORF">GCM10010276_30700</name>
</gene>
<keyword evidence="7" id="KW-1185">Reference proteome</keyword>
<dbReference type="EMBL" id="BAAASG010000007">
    <property type="protein sequence ID" value="GAA2489608.1"/>
    <property type="molecule type" value="Genomic_DNA"/>
</dbReference>
<evidence type="ECO:0000256" key="1">
    <source>
        <dbReference type="ARBA" id="ARBA00002190"/>
    </source>
</evidence>
<organism evidence="6 7">
    <name type="scientific">Streptomyces longisporus</name>
    <dbReference type="NCBI Taxonomy" id="1948"/>
    <lineage>
        <taxon>Bacteria</taxon>
        <taxon>Bacillati</taxon>
        <taxon>Actinomycetota</taxon>
        <taxon>Actinomycetes</taxon>
        <taxon>Kitasatosporales</taxon>
        <taxon>Streptomycetaceae</taxon>
        <taxon>Streptomyces</taxon>
    </lineage>
</organism>
<dbReference type="InterPro" id="IPR001207">
    <property type="entry name" value="Transposase_mutator"/>
</dbReference>
<evidence type="ECO:0000256" key="2">
    <source>
        <dbReference type="ARBA" id="ARBA00010961"/>
    </source>
</evidence>
<evidence type="ECO:0000256" key="3">
    <source>
        <dbReference type="ARBA" id="ARBA00022578"/>
    </source>
</evidence>
<comment type="similarity">
    <text evidence="2">Belongs to the transposase mutator family.</text>
</comment>
<protein>
    <recommendedName>
        <fullName evidence="8">Transposase</fullName>
    </recommendedName>
</protein>
<dbReference type="Pfam" id="PF00872">
    <property type="entry name" value="Transposase_mut"/>
    <property type="match status" value="1"/>
</dbReference>
<evidence type="ECO:0000256" key="5">
    <source>
        <dbReference type="ARBA" id="ARBA00023172"/>
    </source>
</evidence>
<keyword evidence="5" id="KW-0233">DNA recombination</keyword>
<evidence type="ECO:0000313" key="6">
    <source>
        <dbReference type="EMBL" id="GAA2489608.1"/>
    </source>
</evidence>
<accession>A0ABP5YZ91</accession>
<comment type="function">
    <text evidence="1">Required for the transposition of the insertion element.</text>
</comment>
<keyword evidence="4" id="KW-0238">DNA-binding</keyword>
<evidence type="ECO:0000256" key="4">
    <source>
        <dbReference type="ARBA" id="ARBA00023125"/>
    </source>
</evidence>
<proteinExistence type="inferred from homology"/>
<keyword evidence="3" id="KW-0815">Transposition</keyword>
<evidence type="ECO:0000313" key="7">
    <source>
        <dbReference type="Proteomes" id="UP001501777"/>
    </source>
</evidence>